<dbReference type="InterPro" id="IPR011042">
    <property type="entry name" value="6-blade_b-propeller_TolB-like"/>
</dbReference>
<dbReference type="InterPro" id="IPR003961">
    <property type="entry name" value="FN3_dom"/>
</dbReference>
<dbReference type="RefSeq" id="WP_220483773.1">
    <property type="nucleotide sequence ID" value="NZ_JACGWT010000003.1"/>
</dbReference>
<dbReference type="PANTHER" id="PTHR19328">
    <property type="entry name" value="HEDGEHOG-INTERACTING PROTEIN"/>
    <property type="match status" value="1"/>
</dbReference>
<dbReference type="Pfam" id="PF07995">
    <property type="entry name" value="GSDH"/>
    <property type="match status" value="1"/>
</dbReference>
<evidence type="ECO:0000313" key="5">
    <source>
        <dbReference type="EMBL" id="MBA8794784.1"/>
    </source>
</evidence>
<evidence type="ECO:0000256" key="1">
    <source>
        <dbReference type="ARBA" id="ARBA00023295"/>
    </source>
</evidence>
<evidence type="ECO:0000313" key="6">
    <source>
        <dbReference type="Proteomes" id="UP000523079"/>
    </source>
</evidence>
<dbReference type="EMBL" id="JACGWT010000003">
    <property type="protein sequence ID" value="MBA8794784.1"/>
    <property type="molecule type" value="Genomic_DNA"/>
</dbReference>
<dbReference type="AlphaFoldDB" id="A0A7W3IT54"/>
<evidence type="ECO:0000259" key="4">
    <source>
        <dbReference type="PROSITE" id="PS50853"/>
    </source>
</evidence>
<reference evidence="5 6" key="1">
    <citation type="submission" date="2020-07" db="EMBL/GenBank/DDBJ databases">
        <title>Sequencing the genomes of 1000 actinobacteria strains.</title>
        <authorList>
            <person name="Klenk H.-P."/>
        </authorList>
    </citation>
    <scope>NUCLEOTIDE SEQUENCE [LARGE SCALE GENOMIC DNA]</scope>
    <source>
        <strain evidence="5 6">DSM 100723</strain>
    </source>
</reference>
<evidence type="ECO:0000256" key="2">
    <source>
        <dbReference type="ARBA" id="ARBA00023326"/>
    </source>
</evidence>
<dbReference type="GO" id="GO:0016798">
    <property type="term" value="F:hydrolase activity, acting on glycosyl bonds"/>
    <property type="evidence" value="ECO:0007669"/>
    <property type="project" value="UniProtKB-KW"/>
</dbReference>
<dbReference type="Pfam" id="PF00652">
    <property type="entry name" value="Ricin_B_lectin"/>
    <property type="match status" value="1"/>
</dbReference>
<accession>A0A7W3IT54</accession>
<dbReference type="Gene3D" id="2.120.10.30">
    <property type="entry name" value="TolB, C-terminal domain"/>
    <property type="match status" value="1"/>
</dbReference>
<keyword evidence="2" id="KW-0119">Carbohydrate metabolism</keyword>
<keyword evidence="2" id="KW-0624">Polysaccharide degradation</keyword>
<feature type="region of interest" description="Disordered" evidence="3">
    <location>
        <begin position="264"/>
        <end position="289"/>
    </location>
</feature>
<dbReference type="SMART" id="SM00458">
    <property type="entry name" value="RICIN"/>
    <property type="match status" value="1"/>
</dbReference>
<dbReference type="Gene3D" id="2.80.10.50">
    <property type="match status" value="1"/>
</dbReference>
<dbReference type="InterPro" id="IPR000772">
    <property type="entry name" value="Ricin_B_lectin"/>
</dbReference>
<name>A0A7W3IT54_9ACTN</name>
<organism evidence="5 6">
    <name type="scientific">Microlunatus kandeliicorticis</name>
    <dbReference type="NCBI Taxonomy" id="1759536"/>
    <lineage>
        <taxon>Bacteria</taxon>
        <taxon>Bacillati</taxon>
        <taxon>Actinomycetota</taxon>
        <taxon>Actinomycetes</taxon>
        <taxon>Propionibacteriales</taxon>
        <taxon>Propionibacteriaceae</taxon>
        <taxon>Microlunatus</taxon>
    </lineage>
</organism>
<dbReference type="Gene3D" id="2.60.40.10">
    <property type="entry name" value="Immunoglobulins"/>
    <property type="match status" value="2"/>
</dbReference>
<dbReference type="InterPro" id="IPR013783">
    <property type="entry name" value="Ig-like_fold"/>
</dbReference>
<sequence length="719" mass="75147">MSATPLSLPAVVIMVRRTSRRLRLTVLLMISALVASSSLVAGPVSSASADTGSSATGTVVGVTSGRCLDVYGNRTTFGTRVDLYSCSGHANQLWTFTAAGELRVYAPARCLDVVDHDVTSPAAVQIYGCTGNANQRWRLNADGTITGVESGLCLEPTTATTNGTAVRMATCNHQPSQQWRFPKLADRQPPTAPGAPTTSKLTCTSVVLGWTAATDDRGVTGYDVYHDGQLLTSVGGSTLSTTLTVLPGVSWDLYVTARDAAGNVSQSSPTVSLSPPACGVDTTPPSTPTGLRASVSGTDVTLTWTAATDDVGVTGYDVYRNGTKVGAVNGAILDDGSTVRPLTTFLDATGARSTAFSWTVAARDARGNISPRSGSVTATTGSSCSTLCTVTTVATDDDLPWGLVQLPDGTVLYSRRDHHDVIRVDPTTGAKTTLGTVPNVLAADGSGGLYGIAIAPTFASDHWLYLMQTSPTDVRVVRIRITSGTLDLSSEQVVVKGILRNRSHNGGRLRFGPDGKLYVATGDAENGATAQDLSGLNGKILRVNPDGSIPADNPFGTAVWSYGHRNPQGLAFDSQGRLWEQEFGNSIMDETNLIVRGGNYGWPQCEGTSGACSGAGLIAPKQTYPTPDASCSGLAIVADVVYIGCERGIRLYREVISGDRLTDVRSYYVGTFGRLRTVEPARDGGLWLTTTNDGDADSTTGTAAEKIIHVTLGSPSGQL</sequence>
<feature type="domain" description="Fibronectin type-III" evidence="4">
    <location>
        <begin position="192"/>
        <end position="278"/>
    </location>
</feature>
<keyword evidence="6" id="KW-1185">Reference proteome</keyword>
<dbReference type="InterPro" id="IPR012938">
    <property type="entry name" value="Glc/Sorbosone_DH"/>
</dbReference>
<dbReference type="SUPFAM" id="SSF49265">
    <property type="entry name" value="Fibronectin type III"/>
    <property type="match status" value="1"/>
</dbReference>
<evidence type="ECO:0000256" key="3">
    <source>
        <dbReference type="SAM" id="MobiDB-lite"/>
    </source>
</evidence>
<keyword evidence="1" id="KW-0326">Glycosidase</keyword>
<dbReference type="InterPro" id="IPR035992">
    <property type="entry name" value="Ricin_B-like_lectins"/>
</dbReference>
<protein>
    <submittedName>
        <fullName evidence="5">Glucose/arabinose dehydrogenase</fullName>
    </submittedName>
</protein>
<comment type="caution">
    <text evidence="5">The sequence shown here is derived from an EMBL/GenBank/DDBJ whole genome shotgun (WGS) entry which is preliminary data.</text>
</comment>
<proteinExistence type="predicted"/>
<dbReference type="InterPro" id="IPR036116">
    <property type="entry name" value="FN3_sf"/>
</dbReference>
<dbReference type="PANTHER" id="PTHR19328:SF13">
    <property type="entry name" value="HIPL1 PROTEIN"/>
    <property type="match status" value="1"/>
</dbReference>
<gene>
    <name evidence="5" type="ORF">FHX74_002403</name>
</gene>
<dbReference type="PROSITE" id="PS50853">
    <property type="entry name" value="FN3"/>
    <property type="match status" value="1"/>
</dbReference>
<dbReference type="SMART" id="SM00060">
    <property type="entry name" value="FN3"/>
    <property type="match status" value="2"/>
</dbReference>
<keyword evidence="1" id="KW-0378">Hydrolase</keyword>
<dbReference type="Proteomes" id="UP000523079">
    <property type="component" value="Unassembled WGS sequence"/>
</dbReference>
<dbReference type="SUPFAM" id="SSF50952">
    <property type="entry name" value="Soluble quinoprotein glucose dehydrogenase"/>
    <property type="match status" value="1"/>
</dbReference>
<dbReference type="PROSITE" id="PS50231">
    <property type="entry name" value="RICIN_B_LECTIN"/>
    <property type="match status" value="1"/>
</dbReference>
<feature type="compositionally biased region" description="Polar residues" evidence="3">
    <location>
        <begin position="264"/>
        <end position="273"/>
    </location>
</feature>
<dbReference type="GO" id="GO:0000272">
    <property type="term" value="P:polysaccharide catabolic process"/>
    <property type="evidence" value="ECO:0007669"/>
    <property type="project" value="UniProtKB-KW"/>
</dbReference>
<dbReference type="SUPFAM" id="SSF50370">
    <property type="entry name" value="Ricin B-like lectins"/>
    <property type="match status" value="1"/>
</dbReference>
<dbReference type="CDD" id="cd23418">
    <property type="entry name" value="beta-trefoil_Ricin_XLN-like"/>
    <property type="match status" value="1"/>
</dbReference>
<dbReference type="InterPro" id="IPR011041">
    <property type="entry name" value="Quinoprot_gluc/sorb_DH_b-prop"/>
</dbReference>
<dbReference type="CDD" id="cd00063">
    <property type="entry name" value="FN3"/>
    <property type="match status" value="1"/>
</dbReference>